<dbReference type="RefSeq" id="WP_003463587.1">
    <property type="nucleotide sequence ID" value="NZ_CP028149.1"/>
</dbReference>
<evidence type="ECO:0000313" key="1">
    <source>
        <dbReference type="EMBL" id="SQB60034.1"/>
    </source>
</evidence>
<proteinExistence type="predicted"/>
<name>A0A2X2Y7A7_CLOPF</name>
<dbReference type="EMBL" id="UAWG01000012">
    <property type="protein sequence ID" value="SQB60034.1"/>
    <property type="molecule type" value="Genomic_DNA"/>
</dbReference>
<dbReference type="AlphaFoldDB" id="A0A2X2Y7A7"/>
<gene>
    <name evidence="1" type="ORF">NCTC10719_01587</name>
</gene>
<organism evidence="1 2">
    <name type="scientific">Clostridium perfringens</name>
    <dbReference type="NCBI Taxonomy" id="1502"/>
    <lineage>
        <taxon>Bacteria</taxon>
        <taxon>Bacillati</taxon>
        <taxon>Bacillota</taxon>
        <taxon>Clostridia</taxon>
        <taxon>Eubacteriales</taxon>
        <taxon>Clostridiaceae</taxon>
        <taxon>Clostridium</taxon>
    </lineage>
</organism>
<dbReference type="Proteomes" id="UP000249986">
    <property type="component" value="Unassembled WGS sequence"/>
</dbReference>
<accession>A0A2X2Y7A7</accession>
<evidence type="ECO:0000313" key="2">
    <source>
        <dbReference type="Proteomes" id="UP000249986"/>
    </source>
</evidence>
<sequence length="51" mass="6006">MTDTEKEFYKLLAKIIRGEVSNEKRERNKNKVSGVINFNFTNVNTIMSLRK</sequence>
<reference evidence="1 2" key="1">
    <citation type="submission" date="2018-06" db="EMBL/GenBank/DDBJ databases">
        <authorList>
            <consortium name="Pathogen Informatics"/>
            <person name="Doyle S."/>
        </authorList>
    </citation>
    <scope>NUCLEOTIDE SEQUENCE [LARGE SCALE GENOMIC DNA]</scope>
    <source>
        <strain evidence="1 2">NCTC10719</strain>
    </source>
</reference>
<protein>
    <submittedName>
        <fullName evidence="1">Uncharacterized protein</fullName>
    </submittedName>
</protein>